<sequence>MLNLISSKFFNGRGTAMSWRVISSIICPNTGIVYSSILGLKFLKLIIWYESDVYLYPGDRIYPTKKGVFINGIYSPISLYNVSPYNEMLWNEIKNKMACPFNKNQHEEICSYAMHCNARKCPHGFATNPLIMSTNRNKH</sequence>
<dbReference type="KEGG" id="ecan:CWI88_12630"/>
<protein>
    <submittedName>
        <fullName evidence="1">Anti-adapter protein IraM</fullName>
    </submittedName>
</protein>
<organism evidence="1 2">
    <name type="scientific">Enterobacter cancerogenus</name>
    <dbReference type="NCBI Taxonomy" id="69218"/>
    <lineage>
        <taxon>Bacteria</taxon>
        <taxon>Pseudomonadati</taxon>
        <taxon>Pseudomonadota</taxon>
        <taxon>Gammaproteobacteria</taxon>
        <taxon>Enterobacterales</taxon>
        <taxon>Enterobacteriaceae</taxon>
        <taxon>Enterobacter</taxon>
        <taxon>Enterobacter cloacae complex</taxon>
    </lineage>
</organism>
<evidence type="ECO:0000313" key="2">
    <source>
        <dbReference type="Proteomes" id="UP000306327"/>
    </source>
</evidence>
<dbReference type="InterPro" id="IPR038679">
    <property type="entry name" value="PmrD_sf"/>
</dbReference>
<reference evidence="1 2" key="1">
    <citation type="journal article" date="2019" name="Sci. Rep.">
        <title>Differences in resource use lead to coexistence of seed-transmitted microbial populations.</title>
        <authorList>
            <person name="Torres-Cortes G."/>
            <person name="Garcia B.J."/>
            <person name="Compant S."/>
            <person name="Rezki S."/>
            <person name="Jones P."/>
            <person name="Preveaux A."/>
            <person name="Briand M."/>
            <person name="Roulet A."/>
            <person name="Bouchez O."/>
            <person name="Jacobson D."/>
            <person name="Barret M."/>
        </authorList>
    </citation>
    <scope>NUCLEOTIDE SEQUENCE [LARGE SCALE GENOMIC DNA]</scope>
    <source>
        <strain evidence="1 2">CFBP13530</strain>
    </source>
</reference>
<evidence type="ECO:0000313" key="1">
    <source>
        <dbReference type="EMBL" id="TKK23808.1"/>
    </source>
</evidence>
<dbReference type="AlphaFoldDB" id="A0AB38PBQ1"/>
<dbReference type="RefSeq" id="WP_006174979.1">
    <property type="nucleotide sequence ID" value="NZ_CABKNU010000010.1"/>
</dbReference>
<gene>
    <name evidence="1" type="ORF">EcCFBP13530_05750</name>
</gene>
<dbReference type="Gene3D" id="2.40.50.650">
    <property type="match status" value="1"/>
</dbReference>
<dbReference type="NCBIfam" id="NF007393">
    <property type="entry name" value="PRK09919.1"/>
    <property type="match status" value="1"/>
</dbReference>
<dbReference type="EMBL" id="QGAL01000001">
    <property type="protein sequence ID" value="TKK23808.1"/>
    <property type="molecule type" value="Genomic_DNA"/>
</dbReference>
<comment type="caution">
    <text evidence="1">The sequence shown here is derived from an EMBL/GenBank/DDBJ whole genome shotgun (WGS) entry which is preliminary data.</text>
</comment>
<name>A0AB38PBQ1_9ENTR</name>
<proteinExistence type="predicted"/>
<dbReference type="InterPro" id="IPR044854">
    <property type="entry name" value="IraM/PmrD"/>
</dbReference>
<dbReference type="Pfam" id="PF11183">
    <property type="entry name" value="PmrD"/>
    <property type="match status" value="1"/>
</dbReference>
<accession>A0AB38PBQ1</accession>
<dbReference type="Proteomes" id="UP000306327">
    <property type="component" value="Unassembled WGS sequence"/>
</dbReference>